<name>A0A5N6QAK6_9ROSI</name>
<proteinExistence type="predicted"/>
<sequence length="175" mass="19126">MGTSEALALKKLLVKLSSKQLEATHDMQSCHNSMPRPHKQGAPDLIKYQIVKRQRIDCSLVSECSTTLKQETTHPAGWVFNQSASEQACLTKHLSISQMTTTDLDSDRATSGLDSENSCLSSQHTPGAIDVVAPQGCPISDVQQSPKKALRAAVMKSRFAETILKAQKTLLDHVR</sequence>
<dbReference type="AlphaFoldDB" id="A0A5N6QAK6"/>
<keyword evidence="2" id="KW-1185">Reference proteome</keyword>
<protein>
    <submittedName>
        <fullName evidence="1">Uncharacterized protein</fullName>
    </submittedName>
</protein>
<gene>
    <name evidence="1" type="ORF">FH972_001059</name>
</gene>
<dbReference type="Proteomes" id="UP000327013">
    <property type="component" value="Chromosome 1"/>
</dbReference>
<organism evidence="1 2">
    <name type="scientific">Carpinus fangiana</name>
    <dbReference type="NCBI Taxonomy" id="176857"/>
    <lineage>
        <taxon>Eukaryota</taxon>
        <taxon>Viridiplantae</taxon>
        <taxon>Streptophyta</taxon>
        <taxon>Embryophyta</taxon>
        <taxon>Tracheophyta</taxon>
        <taxon>Spermatophyta</taxon>
        <taxon>Magnoliopsida</taxon>
        <taxon>eudicotyledons</taxon>
        <taxon>Gunneridae</taxon>
        <taxon>Pentapetalae</taxon>
        <taxon>rosids</taxon>
        <taxon>fabids</taxon>
        <taxon>Fagales</taxon>
        <taxon>Betulaceae</taxon>
        <taxon>Carpinus</taxon>
    </lineage>
</organism>
<dbReference type="OrthoDB" id="76293at2759"/>
<accession>A0A5N6QAK6</accession>
<dbReference type="EMBL" id="CM017321">
    <property type="protein sequence ID" value="KAE7996328.1"/>
    <property type="molecule type" value="Genomic_DNA"/>
</dbReference>
<evidence type="ECO:0000313" key="1">
    <source>
        <dbReference type="EMBL" id="KAE7996328.1"/>
    </source>
</evidence>
<reference evidence="1 2" key="1">
    <citation type="submission" date="2019-06" db="EMBL/GenBank/DDBJ databases">
        <title>A chromosomal-level reference genome of Carpinus fangiana (Coryloideae, Betulaceae).</title>
        <authorList>
            <person name="Yang X."/>
            <person name="Wang Z."/>
            <person name="Zhang L."/>
            <person name="Hao G."/>
            <person name="Liu J."/>
            <person name="Yang Y."/>
        </authorList>
    </citation>
    <scope>NUCLEOTIDE SEQUENCE [LARGE SCALE GENOMIC DNA]</scope>
    <source>
        <strain evidence="1">Cfa_2016G</strain>
        <tissue evidence="1">Leaf</tissue>
    </source>
</reference>
<evidence type="ECO:0000313" key="2">
    <source>
        <dbReference type="Proteomes" id="UP000327013"/>
    </source>
</evidence>